<organism evidence="1 2">
    <name type="scientific">Virgisporangium aurantiacum</name>
    <dbReference type="NCBI Taxonomy" id="175570"/>
    <lineage>
        <taxon>Bacteria</taxon>
        <taxon>Bacillati</taxon>
        <taxon>Actinomycetota</taxon>
        <taxon>Actinomycetes</taxon>
        <taxon>Micromonosporales</taxon>
        <taxon>Micromonosporaceae</taxon>
        <taxon>Virgisporangium</taxon>
    </lineage>
</organism>
<dbReference type="SUPFAM" id="SSF53335">
    <property type="entry name" value="S-adenosyl-L-methionine-dependent methyltransferases"/>
    <property type="match status" value="1"/>
</dbReference>
<gene>
    <name evidence="1" type="ORF">Vau01_065490</name>
</gene>
<dbReference type="InterPro" id="IPR006764">
    <property type="entry name" value="SAM_dep_MeTrfase_SAV2177_type"/>
</dbReference>
<evidence type="ECO:0000313" key="2">
    <source>
        <dbReference type="Proteomes" id="UP000612585"/>
    </source>
</evidence>
<evidence type="ECO:0000313" key="1">
    <source>
        <dbReference type="EMBL" id="GIJ59033.1"/>
    </source>
</evidence>
<dbReference type="Proteomes" id="UP000612585">
    <property type="component" value="Unassembled WGS sequence"/>
</dbReference>
<reference evidence="1" key="1">
    <citation type="submission" date="2021-01" db="EMBL/GenBank/DDBJ databases">
        <title>Whole genome shotgun sequence of Virgisporangium aurantiacum NBRC 16421.</title>
        <authorList>
            <person name="Komaki H."/>
            <person name="Tamura T."/>
        </authorList>
    </citation>
    <scope>NUCLEOTIDE SEQUENCE</scope>
    <source>
        <strain evidence="1">NBRC 16421</strain>
    </source>
</reference>
<dbReference type="PIRSF" id="PIRSF017393">
    <property type="entry name" value="MTase_SAV2177"/>
    <property type="match status" value="1"/>
</dbReference>
<protein>
    <recommendedName>
        <fullName evidence="3">S-adenosyl methyltransferase</fullName>
    </recommendedName>
</protein>
<evidence type="ECO:0008006" key="3">
    <source>
        <dbReference type="Google" id="ProtNLM"/>
    </source>
</evidence>
<sequence length="273" mass="29251">MTYGLHLPMGVDPNRPSASRIYDYFLGGTHNFAADRAVAERAIELVPELPKIMKANRAFLHRAVRHAVADGVTQLLDLGAGIPTEGNVHDAALAADPRARVVYVDRDPVAVLHGNDLLAGVPNAATVHGDLLDPEALQDDPQIRALLDFDRPVCILMIAVLHFVPDGPALDAALAHYRTVAAPGSYLAVTHATNSARPEEINRITDLYNRTGTPLVVRNRDQLATIFEGWQLVPPGIVYGPEWRPDPNGPPVADPASYITLAGVGVKAGSSGR</sequence>
<dbReference type="Pfam" id="PF04672">
    <property type="entry name" value="Methyltransf_19"/>
    <property type="match status" value="1"/>
</dbReference>
<accession>A0A8J3ZD59</accession>
<proteinExistence type="predicted"/>
<comment type="caution">
    <text evidence="1">The sequence shown here is derived from an EMBL/GenBank/DDBJ whole genome shotgun (WGS) entry which is preliminary data.</text>
</comment>
<name>A0A8J3ZD59_9ACTN</name>
<dbReference type="CDD" id="cd02440">
    <property type="entry name" value="AdoMet_MTases"/>
    <property type="match status" value="1"/>
</dbReference>
<dbReference type="Gene3D" id="3.40.50.150">
    <property type="entry name" value="Vaccinia Virus protein VP39"/>
    <property type="match status" value="1"/>
</dbReference>
<dbReference type="InterPro" id="IPR029063">
    <property type="entry name" value="SAM-dependent_MTases_sf"/>
</dbReference>
<dbReference type="AlphaFoldDB" id="A0A8J3ZD59"/>
<dbReference type="EMBL" id="BOPG01000044">
    <property type="protein sequence ID" value="GIJ59033.1"/>
    <property type="molecule type" value="Genomic_DNA"/>
</dbReference>
<dbReference type="RefSeq" id="WP_239152030.1">
    <property type="nucleotide sequence ID" value="NZ_BOPG01000044.1"/>
</dbReference>
<keyword evidence="2" id="KW-1185">Reference proteome</keyword>